<gene>
    <name evidence="11" type="ORF">MA20_30165</name>
</gene>
<keyword evidence="7 9" id="KW-0472">Membrane</keyword>
<feature type="transmembrane region" description="Helical" evidence="9">
    <location>
        <begin position="153"/>
        <end position="176"/>
    </location>
</feature>
<comment type="similarity">
    <text evidence="8 9">Belongs to the TRAP transporter small permease family.</text>
</comment>
<comment type="caution">
    <text evidence="11">The sequence shown here is derived from an EMBL/GenBank/DDBJ whole genome shotgun (WGS) entry which is preliminary data.</text>
</comment>
<evidence type="ECO:0000256" key="1">
    <source>
        <dbReference type="ARBA" id="ARBA00004429"/>
    </source>
</evidence>
<evidence type="ECO:0000256" key="6">
    <source>
        <dbReference type="ARBA" id="ARBA00022989"/>
    </source>
</evidence>
<evidence type="ECO:0000256" key="5">
    <source>
        <dbReference type="ARBA" id="ARBA00022692"/>
    </source>
</evidence>
<evidence type="ECO:0000313" key="11">
    <source>
        <dbReference type="EMBL" id="KGT76094.1"/>
    </source>
</evidence>
<comment type="function">
    <text evidence="9">Part of the tripartite ATP-independent periplasmic (TRAP) transport system.</text>
</comment>
<feature type="transmembrane region" description="Helical" evidence="9">
    <location>
        <begin position="110"/>
        <end position="128"/>
    </location>
</feature>
<protein>
    <recommendedName>
        <fullName evidence="9">TRAP transporter small permease protein</fullName>
    </recommendedName>
</protein>
<keyword evidence="2 9" id="KW-0813">Transport</keyword>
<dbReference type="AlphaFoldDB" id="A0A0A3XS52"/>
<proteinExistence type="inferred from homology"/>
<dbReference type="EMBL" id="JRPN01000021">
    <property type="protein sequence ID" value="KGT76094.1"/>
    <property type="molecule type" value="Genomic_DNA"/>
</dbReference>
<sequence>MSHGPLPDRDDQANAVARTGLAAAIDRGLAVLNSIIVVFAAIALIAACAILSYSVLSRALFKAANYWQDEAAVFLLVGATFMTAAYVQQKRGHIGIEAFVGLLSPLANRIRLWLVDAATFLFCAFFTWKSWTLTHEAYVDGQVSNSMWSPPLAIPYSLMALGMSLLCIQILVQLALPFAGARRP</sequence>
<dbReference type="GO" id="GO:0022857">
    <property type="term" value="F:transmembrane transporter activity"/>
    <property type="evidence" value="ECO:0007669"/>
    <property type="project" value="UniProtKB-UniRule"/>
</dbReference>
<evidence type="ECO:0000256" key="4">
    <source>
        <dbReference type="ARBA" id="ARBA00022519"/>
    </source>
</evidence>
<dbReference type="STRING" id="375.BKD09_RS27830"/>
<evidence type="ECO:0000313" key="12">
    <source>
        <dbReference type="Proteomes" id="UP000030377"/>
    </source>
</evidence>
<comment type="subunit">
    <text evidence="9">The complex comprises the extracytoplasmic solute receptor protein and the two transmembrane proteins.</text>
</comment>
<comment type="subcellular location">
    <subcellularLocation>
        <location evidence="1 9">Cell inner membrane</location>
        <topology evidence="1 9">Multi-pass membrane protein</topology>
    </subcellularLocation>
</comment>
<evidence type="ECO:0000256" key="9">
    <source>
        <dbReference type="RuleBase" id="RU369079"/>
    </source>
</evidence>
<evidence type="ECO:0000256" key="8">
    <source>
        <dbReference type="ARBA" id="ARBA00038436"/>
    </source>
</evidence>
<organism evidence="11 12">
    <name type="scientific">Bradyrhizobium japonicum</name>
    <dbReference type="NCBI Taxonomy" id="375"/>
    <lineage>
        <taxon>Bacteria</taxon>
        <taxon>Pseudomonadati</taxon>
        <taxon>Pseudomonadota</taxon>
        <taxon>Alphaproteobacteria</taxon>
        <taxon>Hyphomicrobiales</taxon>
        <taxon>Nitrobacteraceae</taxon>
        <taxon>Bradyrhizobium</taxon>
    </lineage>
</organism>
<evidence type="ECO:0000256" key="2">
    <source>
        <dbReference type="ARBA" id="ARBA00022448"/>
    </source>
</evidence>
<evidence type="ECO:0000256" key="3">
    <source>
        <dbReference type="ARBA" id="ARBA00022475"/>
    </source>
</evidence>
<evidence type="ECO:0000259" key="10">
    <source>
        <dbReference type="Pfam" id="PF04290"/>
    </source>
</evidence>
<feature type="domain" description="Tripartite ATP-independent periplasmic transporters DctQ component" evidence="10">
    <location>
        <begin position="48"/>
        <end position="177"/>
    </location>
</feature>
<comment type="caution">
    <text evidence="9">Lacks conserved residue(s) required for the propagation of feature annotation.</text>
</comment>
<keyword evidence="4 9" id="KW-0997">Cell inner membrane</keyword>
<dbReference type="Pfam" id="PF04290">
    <property type="entry name" value="DctQ"/>
    <property type="match status" value="1"/>
</dbReference>
<dbReference type="PANTHER" id="PTHR35011">
    <property type="entry name" value="2,3-DIKETO-L-GULONATE TRAP TRANSPORTER SMALL PERMEASE PROTEIN YIAM"/>
    <property type="match status" value="1"/>
</dbReference>
<keyword evidence="6 9" id="KW-1133">Transmembrane helix</keyword>
<dbReference type="InterPro" id="IPR055348">
    <property type="entry name" value="DctQ"/>
</dbReference>
<dbReference type="GO" id="GO:0005886">
    <property type="term" value="C:plasma membrane"/>
    <property type="evidence" value="ECO:0007669"/>
    <property type="project" value="UniProtKB-SubCell"/>
</dbReference>
<name>A0A0A3XS52_BRAJP</name>
<keyword evidence="3" id="KW-1003">Cell membrane</keyword>
<feature type="transmembrane region" description="Helical" evidence="9">
    <location>
        <begin position="35"/>
        <end position="56"/>
    </location>
</feature>
<keyword evidence="5 9" id="KW-0812">Transmembrane</keyword>
<dbReference type="Proteomes" id="UP000030377">
    <property type="component" value="Unassembled WGS sequence"/>
</dbReference>
<evidence type="ECO:0000256" key="7">
    <source>
        <dbReference type="ARBA" id="ARBA00023136"/>
    </source>
</evidence>
<dbReference type="PANTHER" id="PTHR35011:SF10">
    <property type="entry name" value="TRAP TRANSPORTER SMALL PERMEASE PROTEIN"/>
    <property type="match status" value="1"/>
</dbReference>
<dbReference type="eggNOG" id="COG3090">
    <property type="taxonomic scope" value="Bacteria"/>
</dbReference>
<dbReference type="RefSeq" id="WP_041958190.1">
    <property type="nucleotide sequence ID" value="NZ_JAOQNC010000001.1"/>
</dbReference>
<accession>A0A0A3XS52</accession>
<dbReference type="GO" id="GO:0015740">
    <property type="term" value="P:C4-dicarboxylate transport"/>
    <property type="evidence" value="ECO:0007669"/>
    <property type="project" value="TreeGrafter"/>
</dbReference>
<dbReference type="InterPro" id="IPR007387">
    <property type="entry name" value="TRAP_DctQ"/>
</dbReference>
<reference evidence="11 12" key="1">
    <citation type="submission" date="2014-09" db="EMBL/GenBank/DDBJ databases">
        <title>Draft genome of Bradyrhizobium japonicum Is-34.</title>
        <authorList>
            <person name="Tsurumaru H."/>
            <person name="Yamakawa T."/>
            <person name="Hashimoto S."/>
            <person name="Okizaki K."/>
            <person name="Kanesaki Y."/>
            <person name="Yoshikawa H."/>
            <person name="Yajima S."/>
        </authorList>
    </citation>
    <scope>NUCLEOTIDE SEQUENCE [LARGE SCALE GENOMIC DNA]</scope>
    <source>
        <strain evidence="11 12">Is-34</strain>
    </source>
</reference>